<evidence type="ECO:0000259" key="1">
    <source>
        <dbReference type="Pfam" id="PF24626"/>
    </source>
</evidence>
<dbReference type="GO" id="GO:0003964">
    <property type="term" value="F:RNA-directed DNA polymerase activity"/>
    <property type="evidence" value="ECO:0007669"/>
    <property type="project" value="UniProtKB-KW"/>
</dbReference>
<feature type="domain" description="Tf2-1-like SH3-like" evidence="1">
    <location>
        <begin position="114"/>
        <end position="179"/>
    </location>
</feature>
<dbReference type="PANTHER" id="PTHR46148">
    <property type="entry name" value="CHROMO DOMAIN-CONTAINING PROTEIN"/>
    <property type="match status" value="1"/>
</dbReference>
<dbReference type="Pfam" id="PF24626">
    <property type="entry name" value="SH3_Tf2-1"/>
    <property type="match status" value="1"/>
</dbReference>
<reference evidence="3" key="1">
    <citation type="journal article" date="2019" name="Plant Biotechnol. J.">
        <title>Genome sequencing of the Australian wild diploid species Gossypium australe highlights disease resistance and delayed gland morphogenesis.</title>
        <authorList>
            <person name="Cai Y."/>
            <person name="Cai X."/>
            <person name="Wang Q."/>
            <person name="Wang P."/>
            <person name="Zhang Y."/>
            <person name="Cai C."/>
            <person name="Xu Y."/>
            <person name="Wang K."/>
            <person name="Zhou Z."/>
            <person name="Wang C."/>
            <person name="Geng S."/>
            <person name="Li B."/>
            <person name="Dong Q."/>
            <person name="Hou Y."/>
            <person name="Wang H."/>
            <person name="Ai P."/>
            <person name="Liu Z."/>
            <person name="Yi F."/>
            <person name="Sun M."/>
            <person name="An G."/>
            <person name="Cheng J."/>
            <person name="Zhang Y."/>
            <person name="Shi Q."/>
            <person name="Xie Y."/>
            <person name="Shi X."/>
            <person name="Chang Y."/>
            <person name="Huang F."/>
            <person name="Chen Y."/>
            <person name="Hong S."/>
            <person name="Mi L."/>
            <person name="Sun Q."/>
            <person name="Zhang L."/>
            <person name="Zhou B."/>
            <person name="Peng R."/>
            <person name="Zhang X."/>
            <person name="Liu F."/>
        </authorList>
    </citation>
    <scope>NUCLEOTIDE SEQUENCE [LARGE SCALE GENOMIC DNA]</scope>
    <source>
        <strain evidence="3">cv. PA1801</strain>
    </source>
</reference>
<keyword evidence="2" id="KW-0548">Nucleotidyltransferase</keyword>
<dbReference type="Proteomes" id="UP000325315">
    <property type="component" value="Unassembled WGS sequence"/>
</dbReference>
<keyword evidence="3" id="KW-1185">Reference proteome</keyword>
<keyword evidence="2" id="KW-0695">RNA-directed DNA polymerase</keyword>
<protein>
    <submittedName>
        <fullName evidence="2">Reverse transcriptase</fullName>
    </submittedName>
</protein>
<evidence type="ECO:0000313" key="3">
    <source>
        <dbReference type="Proteomes" id="UP000325315"/>
    </source>
</evidence>
<dbReference type="Gene3D" id="3.30.420.10">
    <property type="entry name" value="Ribonuclease H-like superfamily/Ribonuclease H"/>
    <property type="match status" value="1"/>
</dbReference>
<dbReference type="OrthoDB" id="441971at2759"/>
<proteinExistence type="predicted"/>
<dbReference type="GO" id="GO:0003676">
    <property type="term" value="F:nucleic acid binding"/>
    <property type="evidence" value="ECO:0007669"/>
    <property type="project" value="InterPro"/>
</dbReference>
<keyword evidence="2" id="KW-0808">Transferase</keyword>
<dbReference type="AlphaFoldDB" id="A0A5B6U0C2"/>
<sequence>MTTKMARAIERLQQVKAEHQVLSGLLQPVMIPEWKWDRVMMDFVSGLPLTPKKKDVVWVFVDRLTKLAHFILMALYEALYGGKCQTPLYWTEHSEKQIHGVDLVRETEEKVKIGDKVFLNVSPWKKIVRFRCKGKLSSRFITPYEIIERIGPVAYRLALPPELVKIHNVFHVSILCRYRSDPSHVISPAEIEIQPDMTYNEELIGILAQQVKELRNKCIDLVKVLW</sequence>
<comment type="caution">
    <text evidence="2">The sequence shown here is derived from an EMBL/GenBank/DDBJ whole genome shotgun (WGS) entry which is preliminary data.</text>
</comment>
<dbReference type="InterPro" id="IPR056924">
    <property type="entry name" value="SH3_Tf2-1"/>
</dbReference>
<gene>
    <name evidence="2" type="ORF">EPI10_034359</name>
</gene>
<evidence type="ECO:0000313" key="2">
    <source>
        <dbReference type="EMBL" id="KAA3451329.1"/>
    </source>
</evidence>
<name>A0A5B6U0C2_9ROSI</name>
<dbReference type="PANTHER" id="PTHR46148:SF44">
    <property type="entry name" value="GAG-POL POLYPROTEIN"/>
    <property type="match status" value="1"/>
</dbReference>
<organism evidence="2 3">
    <name type="scientific">Gossypium australe</name>
    <dbReference type="NCBI Taxonomy" id="47621"/>
    <lineage>
        <taxon>Eukaryota</taxon>
        <taxon>Viridiplantae</taxon>
        <taxon>Streptophyta</taxon>
        <taxon>Embryophyta</taxon>
        <taxon>Tracheophyta</taxon>
        <taxon>Spermatophyta</taxon>
        <taxon>Magnoliopsida</taxon>
        <taxon>eudicotyledons</taxon>
        <taxon>Gunneridae</taxon>
        <taxon>Pentapetalae</taxon>
        <taxon>rosids</taxon>
        <taxon>malvids</taxon>
        <taxon>Malvales</taxon>
        <taxon>Malvaceae</taxon>
        <taxon>Malvoideae</taxon>
        <taxon>Gossypium</taxon>
    </lineage>
</organism>
<dbReference type="EMBL" id="SMMG02000088">
    <property type="protein sequence ID" value="KAA3451329.1"/>
    <property type="molecule type" value="Genomic_DNA"/>
</dbReference>
<dbReference type="InterPro" id="IPR036397">
    <property type="entry name" value="RNaseH_sf"/>
</dbReference>
<accession>A0A5B6U0C2</accession>